<sequence>MCIQGRCWGASLACRPSIAPKLRIYLKQDALVTMAPKAKNVVGSKQSRKGEAFGFGNREPVKKFRKKAVERYGGITRFIKARGIEEEVLDLTIPFHLDLTDEEMEKLADCYPLTESASSLCRTSPTFLEPLDDDEATADEVMDDEKDDVDDEEANALMMFDGGKLVRPRVVKKS</sequence>
<gene>
    <name evidence="1" type="ORF">H5410_056144</name>
</gene>
<evidence type="ECO:0000313" key="1">
    <source>
        <dbReference type="EMBL" id="KAG5576010.1"/>
    </source>
</evidence>
<reference evidence="1 2" key="1">
    <citation type="submission" date="2020-09" db="EMBL/GenBank/DDBJ databases">
        <title>De no assembly of potato wild relative species, Solanum commersonii.</title>
        <authorList>
            <person name="Cho K."/>
        </authorList>
    </citation>
    <scope>NUCLEOTIDE SEQUENCE [LARGE SCALE GENOMIC DNA]</scope>
    <source>
        <strain evidence="1">LZ3.2</strain>
        <tissue evidence="1">Leaf</tissue>
    </source>
</reference>
<comment type="caution">
    <text evidence="1">The sequence shown here is derived from an EMBL/GenBank/DDBJ whole genome shotgun (WGS) entry which is preliminary data.</text>
</comment>
<proteinExistence type="predicted"/>
<dbReference type="AlphaFoldDB" id="A0A9J5WKE8"/>
<keyword evidence="2" id="KW-1185">Reference proteome</keyword>
<accession>A0A9J5WKE8</accession>
<dbReference type="EMBL" id="JACXVP010000011">
    <property type="protein sequence ID" value="KAG5576010.1"/>
    <property type="molecule type" value="Genomic_DNA"/>
</dbReference>
<evidence type="ECO:0000313" key="2">
    <source>
        <dbReference type="Proteomes" id="UP000824120"/>
    </source>
</evidence>
<name>A0A9J5WKE8_SOLCO</name>
<dbReference type="Proteomes" id="UP000824120">
    <property type="component" value="Chromosome 11"/>
</dbReference>
<organism evidence="1 2">
    <name type="scientific">Solanum commersonii</name>
    <name type="common">Commerson's wild potato</name>
    <name type="synonym">Commerson's nightshade</name>
    <dbReference type="NCBI Taxonomy" id="4109"/>
    <lineage>
        <taxon>Eukaryota</taxon>
        <taxon>Viridiplantae</taxon>
        <taxon>Streptophyta</taxon>
        <taxon>Embryophyta</taxon>
        <taxon>Tracheophyta</taxon>
        <taxon>Spermatophyta</taxon>
        <taxon>Magnoliopsida</taxon>
        <taxon>eudicotyledons</taxon>
        <taxon>Gunneridae</taxon>
        <taxon>Pentapetalae</taxon>
        <taxon>asterids</taxon>
        <taxon>lamiids</taxon>
        <taxon>Solanales</taxon>
        <taxon>Solanaceae</taxon>
        <taxon>Solanoideae</taxon>
        <taxon>Solaneae</taxon>
        <taxon>Solanum</taxon>
    </lineage>
</organism>
<protein>
    <submittedName>
        <fullName evidence="1">Uncharacterized protein</fullName>
    </submittedName>
</protein>